<name>A0A4Q7DGP3_9PROT</name>
<protein>
    <submittedName>
        <fullName evidence="1">Uncharacterized protein</fullName>
    </submittedName>
</protein>
<keyword evidence="2" id="KW-1185">Reference proteome</keyword>
<evidence type="ECO:0000313" key="1">
    <source>
        <dbReference type="EMBL" id="RZI45295.1"/>
    </source>
</evidence>
<organism evidence="1 2">
    <name type="scientific">Candidatus Finniella inopinata</name>
    <dbReference type="NCBI Taxonomy" id="1696036"/>
    <lineage>
        <taxon>Bacteria</taxon>
        <taxon>Pseudomonadati</taxon>
        <taxon>Pseudomonadota</taxon>
        <taxon>Alphaproteobacteria</taxon>
        <taxon>Holosporales</taxon>
        <taxon>Candidatus Paracaedibacteraceae</taxon>
        <taxon>Candidatus Finniella</taxon>
    </lineage>
</organism>
<dbReference type="EMBL" id="SCFB01000019">
    <property type="protein sequence ID" value="RZI45295.1"/>
    <property type="molecule type" value="Genomic_DNA"/>
</dbReference>
<reference evidence="1 2" key="1">
    <citation type="submission" date="2018-10" db="EMBL/GenBank/DDBJ databases">
        <title>An updated phylogeny of the Alphaproteobacteria reveals that the parasitic Rickettsiales and Holosporales have independent origins.</title>
        <authorList>
            <person name="Munoz-Gomez S.A."/>
            <person name="Hess S."/>
            <person name="Burger G."/>
            <person name="Lang B.F."/>
            <person name="Susko E."/>
            <person name="Slamovits C.H."/>
            <person name="Roger A.J."/>
        </authorList>
    </citation>
    <scope>NUCLEOTIDE SEQUENCE [LARGE SCALE GENOMIC DNA]</scope>
    <source>
        <strain evidence="1">HOLO01</strain>
    </source>
</reference>
<dbReference type="Proteomes" id="UP000293550">
    <property type="component" value="Unassembled WGS sequence"/>
</dbReference>
<evidence type="ECO:0000313" key="2">
    <source>
        <dbReference type="Proteomes" id="UP000293550"/>
    </source>
</evidence>
<proteinExistence type="predicted"/>
<gene>
    <name evidence="1" type="ORF">EQU50_07600</name>
</gene>
<comment type="caution">
    <text evidence="1">The sequence shown here is derived from an EMBL/GenBank/DDBJ whole genome shotgun (WGS) entry which is preliminary data.</text>
</comment>
<dbReference type="AlphaFoldDB" id="A0A4Q7DGP3"/>
<accession>A0A4Q7DGP3</accession>
<dbReference type="RefSeq" id="WP_130154527.1">
    <property type="nucleotide sequence ID" value="NZ_SCFB01000019.1"/>
</dbReference>
<feature type="non-terminal residue" evidence="1">
    <location>
        <position position="748"/>
    </location>
</feature>
<sequence length="748" mass="85196">MTKASLNKIFRDRYGFVFDSSVTLAAMKKELTKYEHMAANGPLLAAGEYNVSGDFKAITTNNGYSFFKINDKKMTFSEPTGLNDAKLKAIDDFLYKQKRNYVQVDVAAARNANIHFLKIEKRDLRQIKNRDANAKEYDLFKDVSMNEGQCVVDVIMYFMQKHTNMTRAQLVEELKSCVDRDEDSDITELLNVINNDKGYSINTMMRWVATKSDITAYVIDPFGNTISYHVAKTTRVFIACLMNNEHLYVLGDSQKKYLSSQKKIQMNELTFKEGFEDADFCTVQNCLNSTKKVVYVDVNCLSHVINEVIQTTNMIPCPILTHNNLAIKFRHPKTNQVFIASQDYDIRKSICDDLFAQTKYSEFKWNNQTYAQIFDSFLAYTNGKKIIEFKSYYSKEFYDILQIYLFGGYNACMIKGTEWKNGKLPPNMRTFDRRGCYTSCLLNNLDPYPVFSVHDHVERLDADATIPIGWAYISKDAMLGHMKFVLGWYPSFFVKYLIENGYDRTNVTLINKSSSVLPPKFFKKAVKNIQSIAVGTGGAKRIVNSGVGAWGKRVNKTGLTAVTDSEDVALAMLNEYPDLTIDQYSDLFHLNRSKTTPIMSGHVPLRAHIVCMGHILLHKMTQEICDENTIILGYKTDSIQVINPRKEWVLKGCKPKSECAIGEIHEEENKNLYGLHPDEFVGIPYEHKKREFTVVESGLKSFKVDAGAGYGKSFLLLMLYGEAKLLNLKVEKLAWTKNAANNIGGQTL</sequence>